<gene>
    <name evidence="2" type="ORF">ASPFODRAFT_680241</name>
</gene>
<name>A0A1M3TCF7_ASPLC</name>
<sequence>MRRAVIGRNTTRSWTEFPIHLFHFPSRAGGPVEESSVLLIGFCQLLATNGWPLNPKKASGPSGERKRVRPHETDSFSSSSDLLHLACFFAGTLAKGRLDSRNTLPSRSVTGLHLNCSGSATNYITFASVTILYSGNILLLTISPPATTPLPPGLDLPSSPIVTYSRLPPPYPPICPTPRHLVRRVSHSRPRSPISSSFAPLAALGNRP</sequence>
<dbReference type="EMBL" id="KV878244">
    <property type="protein sequence ID" value="OJZ84446.1"/>
    <property type="molecule type" value="Genomic_DNA"/>
</dbReference>
<dbReference type="VEuPathDB" id="FungiDB:ASPFODRAFT_680241"/>
<evidence type="ECO:0000256" key="1">
    <source>
        <dbReference type="SAM" id="MobiDB-lite"/>
    </source>
</evidence>
<dbReference type="AlphaFoldDB" id="A0A1M3TCF7"/>
<evidence type="ECO:0000313" key="2">
    <source>
        <dbReference type="EMBL" id="OJZ84446.1"/>
    </source>
</evidence>
<feature type="region of interest" description="Disordered" evidence="1">
    <location>
        <begin position="54"/>
        <end position="77"/>
    </location>
</feature>
<proteinExistence type="predicted"/>
<feature type="region of interest" description="Disordered" evidence="1">
    <location>
        <begin position="189"/>
        <end position="208"/>
    </location>
</feature>
<protein>
    <submittedName>
        <fullName evidence="2">Uncharacterized protein</fullName>
    </submittedName>
</protein>
<reference evidence="3" key="1">
    <citation type="journal article" date="2017" name="Genome Biol.">
        <title>Comparative genomics reveals high biological diversity and specific adaptations in the industrially and medically important fungal genus Aspergillus.</title>
        <authorList>
            <person name="de Vries R.P."/>
            <person name="Riley R."/>
            <person name="Wiebenga A."/>
            <person name="Aguilar-Osorio G."/>
            <person name="Amillis S."/>
            <person name="Uchima C.A."/>
            <person name="Anderluh G."/>
            <person name="Asadollahi M."/>
            <person name="Askin M."/>
            <person name="Barry K."/>
            <person name="Battaglia E."/>
            <person name="Bayram O."/>
            <person name="Benocci T."/>
            <person name="Braus-Stromeyer S.A."/>
            <person name="Caldana C."/>
            <person name="Canovas D."/>
            <person name="Cerqueira G.C."/>
            <person name="Chen F."/>
            <person name="Chen W."/>
            <person name="Choi C."/>
            <person name="Clum A."/>
            <person name="Dos Santos R.A."/>
            <person name="Damasio A.R."/>
            <person name="Diallinas G."/>
            <person name="Emri T."/>
            <person name="Fekete E."/>
            <person name="Flipphi M."/>
            <person name="Freyberg S."/>
            <person name="Gallo A."/>
            <person name="Gournas C."/>
            <person name="Habgood R."/>
            <person name="Hainaut M."/>
            <person name="Harispe M.L."/>
            <person name="Henrissat B."/>
            <person name="Hilden K.S."/>
            <person name="Hope R."/>
            <person name="Hossain A."/>
            <person name="Karabika E."/>
            <person name="Karaffa L."/>
            <person name="Karanyi Z."/>
            <person name="Krasevec N."/>
            <person name="Kuo A."/>
            <person name="Kusch H."/>
            <person name="LaButti K."/>
            <person name="Lagendijk E.L."/>
            <person name="Lapidus A."/>
            <person name="Levasseur A."/>
            <person name="Lindquist E."/>
            <person name="Lipzen A."/>
            <person name="Logrieco A.F."/>
            <person name="MacCabe A."/>
            <person name="Maekelae M.R."/>
            <person name="Malavazi I."/>
            <person name="Melin P."/>
            <person name="Meyer V."/>
            <person name="Mielnichuk N."/>
            <person name="Miskei M."/>
            <person name="Molnar A.P."/>
            <person name="Mule G."/>
            <person name="Ngan C.Y."/>
            <person name="Orejas M."/>
            <person name="Orosz E."/>
            <person name="Ouedraogo J.P."/>
            <person name="Overkamp K.M."/>
            <person name="Park H.-S."/>
            <person name="Perrone G."/>
            <person name="Piumi F."/>
            <person name="Punt P.J."/>
            <person name="Ram A.F."/>
            <person name="Ramon A."/>
            <person name="Rauscher S."/>
            <person name="Record E."/>
            <person name="Riano-Pachon D.M."/>
            <person name="Robert V."/>
            <person name="Roehrig J."/>
            <person name="Ruller R."/>
            <person name="Salamov A."/>
            <person name="Salih N.S."/>
            <person name="Samson R.A."/>
            <person name="Sandor E."/>
            <person name="Sanguinetti M."/>
            <person name="Schuetze T."/>
            <person name="Sepcic K."/>
            <person name="Shelest E."/>
            <person name="Sherlock G."/>
            <person name="Sophianopoulou V."/>
            <person name="Squina F.M."/>
            <person name="Sun H."/>
            <person name="Susca A."/>
            <person name="Todd R.B."/>
            <person name="Tsang A."/>
            <person name="Unkles S.E."/>
            <person name="van de Wiele N."/>
            <person name="van Rossen-Uffink D."/>
            <person name="Oliveira J.V."/>
            <person name="Vesth T.C."/>
            <person name="Visser J."/>
            <person name="Yu J.-H."/>
            <person name="Zhou M."/>
            <person name="Andersen M.R."/>
            <person name="Archer D.B."/>
            <person name="Baker S.E."/>
            <person name="Benoit I."/>
            <person name="Brakhage A.A."/>
            <person name="Braus G.H."/>
            <person name="Fischer R."/>
            <person name="Frisvad J.C."/>
            <person name="Goldman G.H."/>
            <person name="Houbraken J."/>
            <person name="Oakley B."/>
            <person name="Pocsi I."/>
            <person name="Scazzocchio C."/>
            <person name="Seiboth B."/>
            <person name="vanKuyk P.A."/>
            <person name="Wortman J."/>
            <person name="Dyer P.S."/>
            <person name="Grigoriev I.V."/>
        </authorList>
    </citation>
    <scope>NUCLEOTIDE SEQUENCE [LARGE SCALE GENOMIC DNA]</scope>
    <source>
        <strain evidence="3">CBS 106.47</strain>
    </source>
</reference>
<accession>A0A1M3TCF7</accession>
<dbReference type="Proteomes" id="UP000184063">
    <property type="component" value="Unassembled WGS sequence"/>
</dbReference>
<evidence type="ECO:0000313" key="3">
    <source>
        <dbReference type="Proteomes" id="UP000184063"/>
    </source>
</evidence>
<organism evidence="2 3">
    <name type="scientific">Aspergillus luchuensis (strain CBS 106.47)</name>
    <dbReference type="NCBI Taxonomy" id="1137211"/>
    <lineage>
        <taxon>Eukaryota</taxon>
        <taxon>Fungi</taxon>
        <taxon>Dikarya</taxon>
        <taxon>Ascomycota</taxon>
        <taxon>Pezizomycotina</taxon>
        <taxon>Eurotiomycetes</taxon>
        <taxon>Eurotiomycetidae</taxon>
        <taxon>Eurotiales</taxon>
        <taxon>Aspergillaceae</taxon>
        <taxon>Aspergillus</taxon>
        <taxon>Aspergillus subgen. Circumdati</taxon>
    </lineage>
</organism>